<feature type="repeat" description="Solcar" evidence="8">
    <location>
        <begin position="17"/>
        <end position="106"/>
    </location>
</feature>
<evidence type="ECO:0000256" key="7">
    <source>
        <dbReference type="ARBA" id="ARBA00023136"/>
    </source>
</evidence>
<organism evidence="11 12">
    <name type="scientific">Coemansia spiralis</name>
    <dbReference type="NCBI Taxonomy" id="417178"/>
    <lineage>
        <taxon>Eukaryota</taxon>
        <taxon>Fungi</taxon>
        <taxon>Fungi incertae sedis</taxon>
        <taxon>Zoopagomycota</taxon>
        <taxon>Kickxellomycotina</taxon>
        <taxon>Kickxellomycetes</taxon>
        <taxon>Kickxellales</taxon>
        <taxon>Kickxellaceae</taxon>
        <taxon>Coemansia</taxon>
    </lineage>
</organism>
<feature type="compositionally biased region" description="Low complexity" evidence="10">
    <location>
        <begin position="255"/>
        <end position="264"/>
    </location>
</feature>
<keyword evidence="4" id="KW-0999">Mitochondrion inner membrane</keyword>
<feature type="compositionally biased region" description="Polar residues" evidence="10">
    <location>
        <begin position="919"/>
        <end position="933"/>
    </location>
</feature>
<evidence type="ECO:0000313" key="11">
    <source>
        <dbReference type="EMBL" id="KAJ2673394.1"/>
    </source>
</evidence>
<feature type="region of interest" description="Disordered" evidence="10">
    <location>
        <begin position="603"/>
        <end position="622"/>
    </location>
</feature>
<feature type="compositionally biased region" description="Basic and acidic residues" evidence="10">
    <location>
        <begin position="851"/>
        <end position="861"/>
    </location>
</feature>
<evidence type="ECO:0000256" key="6">
    <source>
        <dbReference type="ARBA" id="ARBA00023128"/>
    </source>
</evidence>
<keyword evidence="9" id="KW-0175">Coiled coil</keyword>
<dbReference type="InterPro" id="IPR018108">
    <property type="entry name" value="MCP_transmembrane"/>
</dbReference>
<feature type="compositionally biased region" description="Low complexity" evidence="10">
    <location>
        <begin position="992"/>
        <end position="1008"/>
    </location>
</feature>
<proteinExistence type="inferred from homology"/>
<dbReference type="GO" id="GO:0005743">
    <property type="term" value="C:mitochondrial inner membrane"/>
    <property type="evidence" value="ECO:0007669"/>
    <property type="project" value="UniProtKB-SubCell"/>
</dbReference>
<feature type="compositionally biased region" description="Polar residues" evidence="10">
    <location>
        <begin position="1294"/>
        <end position="1305"/>
    </location>
</feature>
<feature type="compositionally biased region" description="Polar residues" evidence="10">
    <location>
        <begin position="959"/>
        <end position="972"/>
    </location>
</feature>
<sequence length="1547" mass="165898">MAMANKETAELGPTPAVRLLAKLGNGAVAGITGVSIIFPLDMVKTRLQNQKPVNGRLPYASGIDCFSKIVRTEGVRGLYRGLVPNLMGVTPEKAIKLAVNDIMRGVLATQANTTSDKLPVMYGAVAGATAGLCQVVATNPMEIVKIQMQVSQGSNSTAMGIARSLGPRGLYKGTAATLLRDVPFSLLTSMRDSSLLNQTYSDTAVKMAHTAPDAQQPRKQRGHDYLQRFSKPDKSPTINPRHARSASLLGRLRGSPTASPTSSESSRDARSERTLAHSASSGSIRLAEPQRAVRVLPPDAKQSPRRQGFISQLLKGSRTRSQDQVFVRSPRTPRPQAPSTPNNPGEGDARSPQSFPAHSPAEYPMAFADVHMQCADHAQPPFCVQGMECTAEPGSSPEDPNTSHPEFNDLYYVHHNTDNSAHMLAQEAEEIANAGFAQSDEWYHPGSMAETSSQIAGRLVSSLPVYEPIDLSRVSPMQGYPRATRPVLPDARMLAPMASLAEVYGNGMSEYNMLSNRELRFAVENHMLVEQHRYLIRDLGHARSAIAALKQVVQAKEERIEQCEMANVEMQQRCLLLESVLSREQRQRLESLPYAFEATTSPLGAAQLPNDEDSALDQPTQGADYDSLLSVQRDEGKQKPEVLGVGLSLDGSAQGTNALAGNKAQPGDRSADGKQEGAEPRRINRPLSGYTTGFTFSDKPIQHLPRVFSGDYSATDVHAMETSVEALASVITSMPRDENSVEEIIASKMAEDERQIRREIQLAEQCAELENDRGRRNTEHSVDQAEGEPKRRSRFLSMLRLSAFNGSAPRETPMGDTKQKRRSVSLGNGKAKQDDARPTGVVKRSSSTATHDIKLAEQNRHRADSLESLAASCPTLIPGIAKTKHTARPQRQQSAESVTSAGRYYPSGLGLGTEGSSTANSRQSSANTSSLGDQSHDILLEGATAPKKKDAKRRMSHRLSFTSKPRRSTSAPSRPHSMRVARRKSWLHQLFGSNSQSSIDSSDAGSTITDDEMSDQASADEGGGRQASRRRRVLTHSTDEVSQFLGRLRLEEGSRTGGVLEDVIDVSGEDEERASRPSLSVAEIRQQTLDALNGTLRGAKRVSLSAASSSCADGELQPASDVRRSVSPAAADNSEKPVTPTGATGADTGEPLDHSVSRWRQRETSGPTIRRLKTPQKAREADSPSKEPSGSASSGSLGLGVTVSRREQSPISFLPSIATSATSASAQDDGAGDKSPEAGAETPSSRRKQKPAAPVIALGESGLGSAGRKWAPAFWAPPSLNYQGAPLGSPIGASGNSWSPRGSTDSADRRPSFGARPSEELRYRSPQGSIGLAVGSSTSVNRGSPWELVKVAESRTFPLSPSRPGTPPSRPLAFFEDTTVPDSDELTAAARRSLSLRMSRNAFRQVEPLPESDADSAIPSDGEVVEARRLGHGKNGSQDGQVGLAESSLRLNHAVKNNALSRVVGSTQHKRRSLLWQFNAKNAGAPGKALGGQPTNDDKEPQCADALVAASGELLSSRADEEACAPGDASHADGGARKPKKWWSVLG</sequence>
<dbReference type="PANTHER" id="PTHR45678:SF15">
    <property type="entry name" value="MITOCHONDRIAL SUBSTRATE CARRIER FAMILY PROTEIN X"/>
    <property type="match status" value="1"/>
</dbReference>
<evidence type="ECO:0000256" key="8">
    <source>
        <dbReference type="PROSITE-ProRule" id="PRU00282"/>
    </source>
</evidence>
<feature type="compositionally biased region" description="Low complexity" evidence="10">
    <location>
        <begin position="1186"/>
        <end position="1203"/>
    </location>
</feature>
<evidence type="ECO:0000256" key="2">
    <source>
        <dbReference type="ARBA" id="ARBA00006375"/>
    </source>
</evidence>
<feature type="region of interest" description="Disordered" evidence="10">
    <location>
        <begin position="1483"/>
        <end position="1502"/>
    </location>
</feature>
<feature type="compositionally biased region" description="Basic and acidic residues" evidence="10">
    <location>
        <begin position="1151"/>
        <end position="1163"/>
    </location>
</feature>
<feature type="region of interest" description="Disordered" evidence="10">
    <location>
        <begin position="771"/>
        <end position="861"/>
    </location>
</feature>
<feature type="compositionally biased region" description="Basic and acidic residues" evidence="10">
    <location>
        <begin position="265"/>
        <end position="275"/>
    </location>
</feature>
<dbReference type="PANTHER" id="PTHR45678">
    <property type="entry name" value="MITOCHONDRIAL 2-OXODICARBOXYLATE CARRIER 1-RELATED"/>
    <property type="match status" value="1"/>
</dbReference>
<feature type="region of interest" description="Disordered" evidence="10">
    <location>
        <begin position="881"/>
        <end position="1037"/>
    </location>
</feature>
<dbReference type="PROSITE" id="PS50920">
    <property type="entry name" value="SOLCAR"/>
    <property type="match status" value="2"/>
</dbReference>
<feature type="region of interest" description="Disordered" evidence="10">
    <location>
        <begin position="1519"/>
        <end position="1547"/>
    </location>
</feature>
<feature type="compositionally biased region" description="Polar residues" evidence="10">
    <location>
        <begin position="889"/>
        <end position="900"/>
    </location>
</feature>
<feature type="compositionally biased region" description="Basic and acidic residues" evidence="10">
    <location>
        <begin position="1306"/>
        <end position="1323"/>
    </location>
</feature>
<feature type="compositionally biased region" description="Basic and acidic residues" evidence="10">
    <location>
        <begin position="669"/>
        <end position="682"/>
    </location>
</feature>
<comment type="caution">
    <text evidence="11">The sequence shown here is derived from an EMBL/GenBank/DDBJ whole genome shotgun (WGS) entry which is preliminary data.</text>
</comment>
<keyword evidence="3 8" id="KW-0812">Transmembrane</keyword>
<protein>
    <submittedName>
        <fullName evidence="11">Mitochondrial aspartate-glutamate transporter agc1</fullName>
    </submittedName>
</protein>
<evidence type="ECO:0000256" key="10">
    <source>
        <dbReference type="SAM" id="MobiDB-lite"/>
    </source>
</evidence>
<dbReference type="InterPro" id="IPR051028">
    <property type="entry name" value="Mito_Solute_Carrier"/>
</dbReference>
<dbReference type="Gene3D" id="1.50.40.10">
    <property type="entry name" value="Mitochondrial carrier domain"/>
    <property type="match status" value="1"/>
</dbReference>
<dbReference type="GO" id="GO:0022857">
    <property type="term" value="F:transmembrane transporter activity"/>
    <property type="evidence" value="ECO:0007669"/>
    <property type="project" value="TreeGrafter"/>
</dbReference>
<feature type="region of interest" description="Disordered" evidence="10">
    <location>
        <begin position="654"/>
        <end position="690"/>
    </location>
</feature>
<feature type="region of interest" description="Disordered" evidence="10">
    <location>
        <begin position="1106"/>
        <end position="1343"/>
    </location>
</feature>
<feature type="region of interest" description="Disordered" evidence="10">
    <location>
        <begin position="228"/>
        <end position="360"/>
    </location>
</feature>
<feature type="region of interest" description="Disordered" evidence="10">
    <location>
        <begin position="1407"/>
        <end position="1442"/>
    </location>
</feature>
<accession>A0A9W8KX43</accession>
<evidence type="ECO:0000256" key="5">
    <source>
        <dbReference type="ARBA" id="ARBA00022989"/>
    </source>
</evidence>
<feature type="repeat" description="Solcar" evidence="8">
    <location>
        <begin position="118"/>
        <end position="198"/>
    </location>
</feature>
<evidence type="ECO:0000256" key="3">
    <source>
        <dbReference type="ARBA" id="ARBA00022692"/>
    </source>
</evidence>
<feature type="compositionally biased region" description="Low complexity" evidence="10">
    <location>
        <begin position="1216"/>
        <end position="1226"/>
    </location>
</feature>
<dbReference type="Proteomes" id="UP001151518">
    <property type="component" value="Unassembled WGS sequence"/>
</dbReference>
<gene>
    <name evidence="11" type="primary">AGC1_2</name>
    <name evidence="11" type="ORF">GGI25_004729</name>
</gene>
<dbReference type="SUPFAM" id="SSF103506">
    <property type="entry name" value="Mitochondrial carrier"/>
    <property type="match status" value="1"/>
</dbReference>
<reference evidence="11" key="1">
    <citation type="submission" date="2022-07" db="EMBL/GenBank/DDBJ databases">
        <title>Phylogenomic reconstructions and comparative analyses of Kickxellomycotina fungi.</title>
        <authorList>
            <person name="Reynolds N.K."/>
            <person name="Stajich J.E."/>
            <person name="Barry K."/>
            <person name="Grigoriev I.V."/>
            <person name="Crous P."/>
            <person name="Smith M.E."/>
        </authorList>
    </citation>
    <scope>NUCLEOTIDE SEQUENCE</scope>
    <source>
        <strain evidence="11">NRRL 3115</strain>
    </source>
</reference>
<keyword evidence="6" id="KW-0496">Mitochondrion</keyword>
<name>A0A9W8KX43_9FUNG</name>
<dbReference type="OrthoDB" id="5599102at2759"/>
<evidence type="ECO:0000256" key="4">
    <source>
        <dbReference type="ARBA" id="ARBA00022792"/>
    </source>
</evidence>
<comment type="subcellular location">
    <subcellularLocation>
        <location evidence="1">Mitochondrion inner membrane</location>
        <topology evidence="1">Multi-pass membrane protein</topology>
    </subcellularLocation>
</comment>
<dbReference type="Pfam" id="PF00153">
    <property type="entry name" value="Mito_carr"/>
    <property type="match status" value="2"/>
</dbReference>
<keyword evidence="5" id="KW-1133">Transmembrane helix</keyword>
<evidence type="ECO:0000256" key="1">
    <source>
        <dbReference type="ARBA" id="ARBA00004448"/>
    </source>
</evidence>
<feature type="compositionally biased region" description="Basic residues" evidence="10">
    <location>
        <begin position="976"/>
        <end position="986"/>
    </location>
</feature>
<feature type="coiled-coil region" evidence="9">
    <location>
        <begin position="546"/>
        <end position="573"/>
    </location>
</feature>
<evidence type="ECO:0000256" key="9">
    <source>
        <dbReference type="SAM" id="Coils"/>
    </source>
</evidence>
<dbReference type="InterPro" id="IPR023395">
    <property type="entry name" value="MCP_dom_sf"/>
</dbReference>
<comment type="similarity">
    <text evidence="2">Belongs to the mitochondrial carrier (TC 2.A.29) family.</text>
</comment>
<keyword evidence="7 8" id="KW-0472">Membrane</keyword>
<feature type="compositionally biased region" description="Basic and acidic residues" evidence="10">
    <location>
        <begin position="771"/>
        <end position="790"/>
    </location>
</feature>
<dbReference type="EMBL" id="JANBTW010000069">
    <property type="protein sequence ID" value="KAJ2673394.1"/>
    <property type="molecule type" value="Genomic_DNA"/>
</dbReference>
<evidence type="ECO:0000313" key="12">
    <source>
        <dbReference type="Proteomes" id="UP001151518"/>
    </source>
</evidence>